<feature type="DNA-binding region" description="H-T-H motif" evidence="6">
    <location>
        <begin position="26"/>
        <end position="45"/>
    </location>
</feature>
<keyword evidence="5" id="KW-0804">Transcription</keyword>
<dbReference type="InterPro" id="IPR023772">
    <property type="entry name" value="DNA-bd_HTH_TetR-type_CS"/>
</dbReference>
<dbReference type="InterPro" id="IPR050109">
    <property type="entry name" value="HTH-type_TetR-like_transc_reg"/>
</dbReference>
<gene>
    <name evidence="8" type="ORF">C2L64_25355</name>
    <name evidence="9" type="ORF">WQE_29758</name>
</gene>
<dbReference type="GeneID" id="55531637"/>
<dbReference type="InterPro" id="IPR003012">
    <property type="entry name" value="Tet_transcr_reg_TetR"/>
</dbReference>
<dbReference type="EMBL" id="AKAU01000166">
    <property type="protein sequence ID" value="EIM97336.1"/>
    <property type="molecule type" value="Genomic_DNA"/>
</dbReference>
<evidence type="ECO:0000256" key="2">
    <source>
        <dbReference type="ARBA" id="ARBA00022491"/>
    </source>
</evidence>
<dbReference type="EMBL" id="CP026106">
    <property type="protein sequence ID" value="AUT71589.1"/>
    <property type="molecule type" value="Genomic_DNA"/>
</dbReference>
<dbReference type="Gene3D" id="1.10.357.10">
    <property type="entry name" value="Tetracycline Repressor, domain 2"/>
    <property type="match status" value="1"/>
</dbReference>
<keyword evidence="4 6" id="KW-0238">DNA-binding</keyword>
<reference evidence="9 10" key="1">
    <citation type="journal article" date="2012" name="J. Bacteriol.">
        <title>Draft Genome Sequence of the Soil Bacterium Burkholderia terrae Strain BS001, Which Interacts with Fungal Surface Structures.</title>
        <authorList>
            <person name="Nazir R."/>
            <person name="Hansen M.A."/>
            <person name="Sorensen S."/>
            <person name="van Elsas J.D."/>
        </authorList>
    </citation>
    <scope>NUCLEOTIDE SEQUENCE [LARGE SCALE GENOMIC DNA]</scope>
    <source>
        <strain evidence="9 10">BS001</strain>
    </source>
</reference>
<dbReference type="InterPro" id="IPR004111">
    <property type="entry name" value="Repressor_TetR_C"/>
</dbReference>
<evidence type="ECO:0000256" key="6">
    <source>
        <dbReference type="PROSITE-ProRule" id="PRU00335"/>
    </source>
</evidence>
<dbReference type="GO" id="GO:0045892">
    <property type="term" value="P:negative regulation of DNA-templated transcription"/>
    <property type="evidence" value="ECO:0007669"/>
    <property type="project" value="InterPro"/>
</dbReference>
<dbReference type="GO" id="GO:0046677">
    <property type="term" value="P:response to antibiotic"/>
    <property type="evidence" value="ECO:0007669"/>
    <property type="project" value="InterPro"/>
</dbReference>
<keyword evidence="2" id="KW-0678">Repressor</keyword>
<evidence type="ECO:0000313" key="11">
    <source>
        <dbReference type="Proteomes" id="UP000236649"/>
    </source>
</evidence>
<dbReference type="Proteomes" id="UP000236649">
    <property type="component" value="Chromosome 2"/>
</dbReference>
<dbReference type="InterPro" id="IPR001647">
    <property type="entry name" value="HTH_TetR"/>
</dbReference>
<evidence type="ECO:0000256" key="3">
    <source>
        <dbReference type="ARBA" id="ARBA00023015"/>
    </source>
</evidence>
<dbReference type="PANTHER" id="PTHR30055:SF151">
    <property type="entry name" value="TRANSCRIPTIONAL REGULATORY PROTEIN"/>
    <property type="match status" value="1"/>
</dbReference>
<evidence type="ECO:0000256" key="1">
    <source>
        <dbReference type="ARBA" id="ARBA00002856"/>
    </source>
</evidence>
<name>A0AAJ4VVH3_9BURK</name>
<accession>A0AAJ4VVH3</accession>
<dbReference type="Proteomes" id="UP000004980">
    <property type="component" value="Unassembled WGS sequence"/>
</dbReference>
<dbReference type="AlphaFoldDB" id="A0AAJ4VVH3"/>
<organism evidence="8 11">
    <name type="scientific">Paraburkholderia hospita</name>
    <dbReference type="NCBI Taxonomy" id="169430"/>
    <lineage>
        <taxon>Bacteria</taxon>
        <taxon>Pseudomonadati</taxon>
        <taxon>Pseudomonadota</taxon>
        <taxon>Betaproteobacteria</taxon>
        <taxon>Burkholderiales</taxon>
        <taxon>Burkholderiaceae</taxon>
        <taxon>Paraburkholderia</taxon>
    </lineage>
</organism>
<dbReference type="SUPFAM" id="SSF48498">
    <property type="entry name" value="Tetracyclin repressor-like, C-terminal domain"/>
    <property type="match status" value="1"/>
</dbReference>
<dbReference type="GO" id="GO:0003700">
    <property type="term" value="F:DNA-binding transcription factor activity"/>
    <property type="evidence" value="ECO:0007669"/>
    <property type="project" value="TreeGrafter"/>
</dbReference>
<dbReference type="PRINTS" id="PR00400">
    <property type="entry name" value="TETREPRESSOR"/>
</dbReference>
<dbReference type="Pfam" id="PF00440">
    <property type="entry name" value="TetR_N"/>
    <property type="match status" value="1"/>
</dbReference>
<dbReference type="PROSITE" id="PS50977">
    <property type="entry name" value="HTH_TETR_2"/>
    <property type="match status" value="1"/>
</dbReference>
<comment type="function">
    <text evidence="1">TetR is the repressor of the tetracycline resistance element; its N-terminal region forms a helix-turn-helix structure and binds DNA. Binding of tetracycline to TetR reduces the repressor affinity for the tetracycline resistance gene (tetA) promoter operator sites.</text>
</comment>
<dbReference type="PRINTS" id="PR00455">
    <property type="entry name" value="HTHTETR"/>
</dbReference>
<dbReference type="NCBIfam" id="NF010319">
    <property type="entry name" value="PRK13756.1"/>
    <property type="match status" value="1"/>
</dbReference>
<evidence type="ECO:0000313" key="9">
    <source>
        <dbReference type="EMBL" id="EIM97336.1"/>
    </source>
</evidence>
<dbReference type="Pfam" id="PF02909">
    <property type="entry name" value="TetR_C_1"/>
    <property type="match status" value="1"/>
</dbReference>
<dbReference type="GO" id="GO:0000976">
    <property type="term" value="F:transcription cis-regulatory region binding"/>
    <property type="evidence" value="ECO:0007669"/>
    <property type="project" value="TreeGrafter"/>
</dbReference>
<proteinExistence type="predicted"/>
<dbReference type="SUPFAM" id="SSF46689">
    <property type="entry name" value="Homeodomain-like"/>
    <property type="match status" value="1"/>
</dbReference>
<dbReference type="Gene3D" id="1.10.10.60">
    <property type="entry name" value="Homeodomain-like"/>
    <property type="match status" value="1"/>
</dbReference>
<evidence type="ECO:0000259" key="7">
    <source>
        <dbReference type="PROSITE" id="PS50977"/>
    </source>
</evidence>
<evidence type="ECO:0000313" key="10">
    <source>
        <dbReference type="Proteomes" id="UP000004980"/>
    </source>
</evidence>
<feature type="domain" description="HTH tetR-type" evidence="7">
    <location>
        <begin position="3"/>
        <end position="63"/>
    </location>
</feature>
<evidence type="ECO:0000313" key="8">
    <source>
        <dbReference type="EMBL" id="AUT71589.1"/>
    </source>
</evidence>
<keyword evidence="10" id="KW-1185">Reference proteome</keyword>
<keyword evidence="3" id="KW-0805">Transcription regulation</keyword>
<dbReference type="KEGG" id="phs:C2L64_25355"/>
<sequence>MAKLDREAVVGTALELLNEVGVDGLTTRKLADRLGVQQPALYWHFRNKRALLDALAEAMLAQTHRRSLPVQGEDWRAFLKANALSFRKALLAYRDGARIHAGTRPAPSQFSVAEAQIRFLCDAGFSPKDALRALVAISHYVVGSALEHQASEPDLTERQDAAMPHASTPSAFLQDVFDALKGDGLDAAFDYGLDCLIAGLEQKLLTAQRL</sequence>
<protein>
    <submittedName>
        <fullName evidence="8">TetR family transcriptional regulator</fullName>
    </submittedName>
    <submittedName>
        <fullName evidence="9">Tetracycline repressor protein</fullName>
    </submittedName>
</protein>
<dbReference type="InterPro" id="IPR009057">
    <property type="entry name" value="Homeodomain-like_sf"/>
</dbReference>
<reference evidence="8 11" key="2">
    <citation type="submission" date="2018-01" db="EMBL/GenBank/DDBJ databases">
        <title>Species boundaries and ecological features among Paraburkholderia terrae DSMZ17804T, P. hospita DSMZ17164T and P. caribensis DSMZ13236T.</title>
        <authorList>
            <person name="Pratama A.A."/>
        </authorList>
    </citation>
    <scope>NUCLEOTIDE SEQUENCE [LARGE SCALE GENOMIC DNA]</scope>
    <source>
        <strain evidence="8 11">DSM 17164</strain>
    </source>
</reference>
<dbReference type="InterPro" id="IPR036271">
    <property type="entry name" value="Tet_transcr_reg_TetR-rel_C_sf"/>
</dbReference>
<evidence type="ECO:0000256" key="5">
    <source>
        <dbReference type="ARBA" id="ARBA00023163"/>
    </source>
</evidence>
<evidence type="ECO:0000256" key="4">
    <source>
        <dbReference type="ARBA" id="ARBA00023125"/>
    </source>
</evidence>
<dbReference type="PROSITE" id="PS01081">
    <property type="entry name" value="HTH_TETR_1"/>
    <property type="match status" value="1"/>
</dbReference>
<dbReference type="RefSeq" id="WP_007587628.1">
    <property type="nucleotide sequence ID" value="NZ_AKAU01000166.1"/>
</dbReference>
<dbReference type="PANTHER" id="PTHR30055">
    <property type="entry name" value="HTH-TYPE TRANSCRIPTIONAL REGULATOR RUTR"/>
    <property type="match status" value="1"/>
</dbReference>